<sequence length="201" mass="21669">MKILHGKLSPYVRKVMICVHEKGLPVEIEPAAVGQGKINAELLRLNPSGKIPTLVLDDGAAVFDSLVICDYLDELEASPRVIPATHPERRAALTLNATADALVTAGVLATIERGKAAEKRWPDYEAAQWAKVDHCLAALEAALPRRGEVFDIGAIAAVCALGWMDARAGQRDWRGTHPQLAKWADARNARASVAATRPLQS</sequence>
<dbReference type="GO" id="GO:0016740">
    <property type="term" value="F:transferase activity"/>
    <property type="evidence" value="ECO:0007669"/>
    <property type="project" value="UniProtKB-KW"/>
</dbReference>
<proteinExistence type="predicted"/>
<keyword evidence="2" id="KW-0808">Transferase</keyword>
<dbReference type="Gene3D" id="3.40.30.10">
    <property type="entry name" value="Glutaredoxin"/>
    <property type="match status" value="1"/>
</dbReference>
<dbReference type="Pfam" id="PF13410">
    <property type="entry name" value="GST_C_2"/>
    <property type="match status" value="1"/>
</dbReference>
<dbReference type="PANTHER" id="PTHR43968">
    <property type="match status" value="1"/>
</dbReference>
<dbReference type="GO" id="GO:0005737">
    <property type="term" value="C:cytoplasm"/>
    <property type="evidence" value="ECO:0007669"/>
    <property type="project" value="TreeGrafter"/>
</dbReference>
<dbReference type="Gene3D" id="1.20.1050.10">
    <property type="match status" value="1"/>
</dbReference>
<gene>
    <name evidence="2" type="ORF">DI556_15300</name>
</gene>
<comment type="caution">
    <text evidence="2">The sequence shown here is derived from an EMBL/GenBank/DDBJ whole genome shotgun (WGS) entry which is preliminary data.</text>
</comment>
<name>A0A2W5N447_RHOSU</name>
<evidence type="ECO:0000259" key="1">
    <source>
        <dbReference type="PROSITE" id="PS50404"/>
    </source>
</evidence>
<dbReference type="Proteomes" id="UP000249185">
    <property type="component" value="Unassembled WGS sequence"/>
</dbReference>
<accession>A0A2W5N447</accession>
<dbReference type="SUPFAM" id="SSF52833">
    <property type="entry name" value="Thioredoxin-like"/>
    <property type="match status" value="1"/>
</dbReference>
<organism evidence="2 3">
    <name type="scientific">Rhodovulum sulfidophilum</name>
    <name type="common">Rhodobacter sulfidophilus</name>
    <dbReference type="NCBI Taxonomy" id="35806"/>
    <lineage>
        <taxon>Bacteria</taxon>
        <taxon>Pseudomonadati</taxon>
        <taxon>Pseudomonadota</taxon>
        <taxon>Alphaproteobacteria</taxon>
        <taxon>Rhodobacterales</taxon>
        <taxon>Paracoccaceae</taxon>
        <taxon>Rhodovulum</taxon>
    </lineage>
</organism>
<protein>
    <submittedName>
        <fullName evidence="2">Glutathione S-transferase</fullName>
    </submittedName>
</protein>
<dbReference type="EMBL" id="QFPW01000013">
    <property type="protein sequence ID" value="PZQ48186.1"/>
    <property type="molecule type" value="Genomic_DNA"/>
</dbReference>
<dbReference type="Pfam" id="PF13409">
    <property type="entry name" value="GST_N_2"/>
    <property type="match status" value="1"/>
</dbReference>
<dbReference type="PANTHER" id="PTHR43968:SF6">
    <property type="entry name" value="GLUTATHIONE S-TRANSFERASE OMEGA"/>
    <property type="match status" value="1"/>
</dbReference>
<feature type="domain" description="GST N-terminal" evidence="1">
    <location>
        <begin position="1"/>
        <end position="80"/>
    </location>
</feature>
<reference evidence="2 3" key="1">
    <citation type="submission" date="2017-08" db="EMBL/GenBank/DDBJ databases">
        <title>Infants hospitalized years apart are colonized by the same room-sourced microbial strains.</title>
        <authorList>
            <person name="Brooks B."/>
            <person name="Olm M.R."/>
            <person name="Firek B.A."/>
            <person name="Baker R."/>
            <person name="Thomas B.C."/>
            <person name="Morowitz M.J."/>
            <person name="Banfield J.F."/>
        </authorList>
    </citation>
    <scope>NUCLEOTIDE SEQUENCE [LARGE SCALE GENOMIC DNA]</scope>
    <source>
        <strain evidence="2">S2_005_002_R2_34</strain>
    </source>
</reference>
<dbReference type="InterPro" id="IPR050983">
    <property type="entry name" value="GST_Omega/HSP26"/>
</dbReference>
<dbReference type="CDD" id="cd03205">
    <property type="entry name" value="GST_C_6"/>
    <property type="match status" value="1"/>
</dbReference>
<dbReference type="PROSITE" id="PS50404">
    <property type="entry name" value="GST_NTER"/>
    <property type="match status" value="1"/>
</dbReference>
<dbReference type="AlphaFoldDB" id="A0A2W5N447"/>
<dbReference type="InterPro" id="IPR004045">
    <property type="entry name" value="Glutathione_S-Trfase_N"/>
</dbReference>
<evidence type="ECO:0000313" key="2">
    <source>
        <dbReference type="EMBL" id="PZQ48186.1"/>
    </source>
</evidence>
<dbReference type="InterPro" id="IPR036282">
    <property type="entry name" value="Glutathione-S-Trfase_C_sf"/>
</dbReference>
<evidence type="ECO:0000313" key="3">
    <source>
        <dbReference type="Proteomes" id="UP000249185"/>
    </source>
</evidence>
<dbReference type="SUPFAM" id="SSF47616">
    <property type="entry name" value="GST C-terminal domain-like"/>
    <property type="match status" value="1"/>
</dbReference>
<dbReference type="InterPro" id="IPR036249">
    <property type="entry name" value="Thioredoxin-like_sf"/>
</dbReference>